<dbReference type="AlphaFoldDB" id="U6LWK6"/>
<dbReference type="VEuPathDB" id="ToxoDB:EBH_0053760"/>
<evidence type="ECO:0000313" key="3">
    <source>
        <dbReference type="Proteomes" id="UP000030750"/>
    </source>
</evidence>
<proteinExistence type="predicted"/>
<dbReference type="Proteomes" id="UP000030750">
    <property type="component" value="Unassembled WGS sequence"/>
</dbReference>
<name>U6LWK6_9EIME</name>
<reference evidence="2" key="2">
    <citation type="submission" date="2013-10" db="EMBL/GenBank/DDBJ databases">
        <authorList>
            <person name="Aslett M."/>
        </authorList>
    </citation>
    <scope>NUCLEOTIDE SEQUENCE [LARGE SCALE GENOMIC DNA]</scope>
    <source>
        <strain evidence="2">Houghton</strain>
    </source>
</reference>
<dbReference type="EMBL" id="HG713228">
    <property type="protein sequence ID" value="CDJ52964.1"/>
    <property type="molecule type" value="Genomic_DNA"/>
</dbReference>
<gene>
    <name evidence="2" type="ORF">EBH_0053760</name>
</gene>
<protein>
    <submittedName>
        <fullName evidence="2">Uncharacterized protein</fullName>
    </submittedName>
</protein>
<organism evidence="2 3">
    <name type="scientific">Eimeria brunetti</name>
    <dbReference type="NCBI Taxonomy" id="51314"/>
    <lineage>
        <taxon>Eukaryota</taxon>
        <taxon>Sar</taxon>
        <taxon>Alveolata</taxon>
        <taxon>Apicomplexa</taxon>
        <taxon>Conoidasida</taxon>
        <taxon>Coccidia</taxon>
        <taxon>Eucoccidiorida</taxon>
        <taxon>Eimeriorina</taxon>
        <taxon>Eimeriidae</taxon>
        <taxon>Eimeria</taxon>
    </lineage>
</organism>
<accession>U6LWK6</accession>
<feature type="region of interest" description="Disordered" evidence="1">
    <location>
        <begin position="1"/>
        <end position="24"/>
    </location>
</feature>
<evidence type="ECO:0000256" key="1">
    <source>
        <dbReference type="SAM" id="MobiDB-lite"/>
    </source>
</evidence>
<keyword evidence="3" id="KW-1185">Reference proteome</keyword>
<evidence type="ECO:0000313" key="2">
    <source>
        <dbReference type="EMBL" id="CDJ52964.1"/>
    </source>
</evidence>
<reference evidence="2" key="1">
    <citation type="submission" date="2013-10" db="EMBL/GenBank/DDBJ databases">
        <title>Genomic analysis of the causative agents of coccidiosis in chickens.</title>
        <authorList>
            <person name="Reid A.J."/>
            <person name="Blake D."/>
            <person name="Billington K."/>
            <person name="Browne H."/>
            <person name="Dunn M."/>
            <person name="Hung S."/>
            <person name="Kawahara F."/>
            <person name="Miranda-Saavedra D."/>
            <person name="Mourier T."/>
            <person name="Nagra H."/>
            <person name="Otto T.D."/>
            <person name="Rawlings N."/>
            <person name="Sanchez A."/>
            <person name="Sanders M."/>
            <person name="Subramaniam C."/>
            <person name="Tay Y."/>
            <person name="Dear P."/>
            <person name="Doerig C."/>
            <person name="Gruber A."/>
            <person name="Parkinson J."/>
            <person name="Shirley M."/>
            <person name="Wan K.L."/>
            <person name="Berriman M."/>
            <person name="Tomley F."/>
            <person name="Pain A."/>
        </authorList>
    </citation>
    <scope>NUCLEOTIDE SEQUENCE [LARGE SCALE GENOMIC DNA]</scope>
    <source>
        <strain evidence="2">Houghton</strain>
    </source>
</reference>
<feature type="compositionally biased region" description="Low complexity" evidence="1">
    <location>
        <begin position="1"/>
        <end position="16"/>
    </location>
</feature>
<sequence length="84" mass="9101">MVGAKVAADAATAEPASPQEQSQERAGQGLIACAIPFFYLSKLVFLRVTSKQEWTSVCTEHRKGRGEAWCCQFSLTANAAFMSD</sequence>